<name>C6XAK7_METGS</name>
<evidence type="ECO:0008006" key="5">
    <source>
        <dbReference type="Google" id="ProtNLM"/>
    </source>
</evidence>
<protein>
    <recommendedName>
        <fullName evidence="5">Transmembrane protein</fullName>
    </recommendedName>
</protein>
<dbReference type="KEGG" id="mei:Msip34_0691"/>
<dbReference type="RefSeq" id="WP_015829541.1">
    <property type="nucleotide sequence ID" value="NC_012969.1"/>
</dbReference>
<feature type="coiled-coil region" evidence="1">
    <location>
        <begin position="59"/>
        <end position="103"/>
    </location>
</feature>
<dbReference type="eggNOG" id="ENOG5032Z0T">
    <property type="taxonomic scope" value="Bacteria"/>
</dbReference>
<keyword evidence="2" id="KW-1133">Transmembrane helix</keyword>
<keyword evidence="4" id="KW-1185">Reference proteome</keyword>
<keyword evidence="2" id="KW-0812">Transmembrane</keyword>
<dbReference type="EMBL" id="CP001674">
    <property type="protein sequence ID" value="ACT49939.1"/>
    <property type="molecule type" value="Genomic_DNA"/>
</dbReference>
<sequence length="128" mass="14338">MLWSTLFKLIPWGQVIDHAPQVLDGAKRLYQRLRAEGQAETNTYGTEITVLPPEPEALAQAVREQRQALARLHDELEESGQLIKRLAEQNAGMVAQMESLRRRLRLLGWLGVLLAGGLAYALYHLPAA</sequence>
<evidence type="ECO:0000256" key="2">
    <source>
        <dbReference type="SAM" id="Phobius"/>
    </source>
</evidence>
<evidence type="ECO:0000256" key="1">
    <source>
        <dbReference type="SAM" id="Coils"/>
    </source>
</evidence>
<organism evidence="3 4">
    <name type="scientific">Methylovorus glucosotrophus (strain SIP3-4)</name>
    <dbReference type="NCBI Taxonomy" id="582744"/>
    <lineage>
        <taxon>Bacteria</taxon>
        <taxon>Pseudomonadati</taxon>
        <taxon>Pseudomonadota</taxon>
        <taxon>Betaproteobacteria</taxon>
        <taxon>Nitrosomonadales</taxon>
        <taxon>Methylophilaceae</taxon>
        <taxon>Methylovorus</taxon>
    </lineage>
</organism>
<keyword evidence="1" id="KW-0175">Coiled coil</keyword>
<dbReference type="STRING" id="582744.Msip34_0691"/>
<accession>C6XAK7</accession>
<reference evidence="3 4" key="2">
    <citation type="journal article" date="2011" name="J. Bacteriol.">
        <title>Genomes of three methylotrophs from a single niche uncover genetic and metabolic divergence of Methylophilaceae.</title>
        <authorList>
            <person name="Lapidus A."/>
            <person name="Clum A."/>
            <person name="Labutti K."/>
            <person name="Kaluzhnaya M.G."/>
            <person name="Lim S."/>
            <person name="Beck D.A."/>
            <person name="Glavina Del Rio T."/>
            <person name="Nolan M."/>
            <person name="Mavromatis K."/>
            <person name="Huntemann M."/>
            <person name="Lucas S."/>
            <person name="Lidstrom M.E."/>
            <person name="Ivanova N."/>
            <person name="Chistoserdova L."/>
        </authorList>
    </citation>
    <scope>NUCLEOTIDE SEQUENCE [LARGE SCALE GENOMIC DNA]</scope>
    <source>
        <strain evidence="3 4">SIP3-4</strain>
    </source>
</reference>
<reference evidence="4" key="1">
    <citation type="submission" date="2009-07" db="EMBL/GenBank/DDBJ databases">
        <title>Complete sequence of chromosome of Methylovorus sp. SIP3-4.</title>
        <authorList>
            <person name="Lucas S."/>
            <person name="Copeland A."/>
            <person name="Lapidus A."/>
            <person name="Glavina del Rio T."/>
            <person name="Tice H."/>
            <person name="Bruce D."/>
            <person name="Goodwin L."/>
            <person name="Pitluck S."/>
            <person name="Clum A."/>
            <person name="Larimer F."/>
            <person name="Land M."/>
            <person name="Hauser L."/>
            <person name="Kyrpides N."/>
            <person name="Mikhailova N."/>
            <person name="Kayluzhnaya M."/>
            <person name="Chistoserdova L."/>
        </authorList>
    </citation>
    <scope>NUCLEOTIDE SEQUENCE [LARGE SCALE GENOMIC DNA]</scope>
    <source>
        <strain evidence="4">SIP3-4</strain>
    </source>
</reference>
<keyword evidence="2" id="KW-0472">Membrane</keyword>
<dbReference type="AlphaFoldDB" id="C6XAK7"/>
<evidence type="ECO:0000313" key="4">
    <source>
        <dbReference type="Proteomes" id="UP000002743"/>
    </source>
</evidence>
<dbReference type="OrthoDB" id="8564508at2"/>
<dbReference type="HOGENOM" id="CLU_2022783_0_0_4"/>
<evidence type="ECO:0000313" key="3">
    <source>
        <dbReference type="EMBL" id="ACT49939.1"/>
    </source>
</evidence>
<feature type="transmembrane region" description="Helical" evidence="2">
    <location>
        <begin position="106"/>
        <end position="125"/>
    </location>
</feature>
<proteinExistence type="predicted"/>
<gene>
    <name evidence="3" type="ordered locus">Msip34_0691</name>
</gene>
<dbReference type="Proteomes" id="UP000002743">
    <property type="component" value="Chromosome"/>
</dbReference>